<dbReference type="Proteomes" id="UP001623348">
    <property type="component" value="Unassembled WGS sequence"/>
</dbReference>
<keyword evidence="3" id="KW-1185">Reference proteome</keyword>
<evidence type="ECO:0000313" key="2">
    <source>
        <dbReference type="EMBL" id="GAB0206005.1"/>
    </source>
</evidence>
<accession>A0ABC9Y7H0</accession>
<name>A0ABC9Y7H0_GRUJA</name>
<evidence type="ECO:0000313" key="3">
    <source>
        <dbReference type="Proteomes" id="UP001623348"/>
    </source>
</evidence>
<comment type="caution">
    <text evidence="2">The sequence shown here is derived from an EMBL/GenBank/DDBJ whole genome shotgun (WGS) entry which is preliminary data.</text>
</comment>
<reference evidence="2 3" key="1">
    <citation type="submission" date="2024-06" db="EMBL/GenBank/DDBJ databases">
        <title>The draft genome of Grus japonensis, version 3.</title>
        <authorList>
            <person name="Nabeshima K."/>
            <person name="Suzuki S."/>
            <person name="Onuma M."/>
        </authorList>
    </citation>
    <scope>NUCLEOTIDE SEQUENCE [LARGE SCALE GENOMIC DNA]</scope>
    <source>
        <strain evidence="2 3">451A</strain>
    </source>
</reference>
<dbReference type="AlphaFoldDB" id="A0ABC9Y7H0"/>
<protein>
    <submittedName>
        <fullName evidence="2">Ubiquitin-like-conjugating enzyme ATG10</fullName>
    </submittedName>
</protein>
<evidence type="ECO:0000256" key="1">
    <source>
        <dbReference type="SAM" id="MobiDB-lite"/>
    </source>
</evidence>
<sequence length="114" mass="13275">MRGGRCGRASRSRREEEGTVSCSMAGEEDFVLEEKKFKQYCEEFIKHSQQIGDGWEWRTSKDLGDGYLSKTHFQVRNRNIPPDLKEKNNDNIEQTLFTHVEEKMSPKVSGFLRS</sequence>
<gene>
    <name evidence="2" type="ORF">GRJ2_003066100</name>
</gene>
<feature type="region of interest" description="Disordered" evidence="1">
    <location>
        <begin position="1"/>
        <end position="20"/>
    </location>
</feature>
<organism evidence="2 3">
    <name type="scientific">Grus japonensis</name>
    <name type="common">Japanese crane</name>
    <name type="synonym">Red-crowned crane</name>
    <dbReference type="NCBI Taxonomy" id="30415"/>
    <lineage>
        <taxon>Eukaryota</taxon>
        <taxon>Metazoa</taxon>
        <taxon>Chordata</taxon>
        <taxon>Craniata</taxon>
        <taxon>Vertebrata</taxon>
        <taxon>Euteleostomi</taxon>
        <taxon>Archelosauria</taxon>
        <taxon>Archosauria</taxon>
        <taxon>Dinosauria</taxon>
        <taxon>Saurischia</taxon>
        <taxon>Theropoda</taxon>
        <taxon>Coelurosauria</taxon>
        <taxon>Aves</taxon>
        <taxon>Neognathae</taxon>
        <taxon>Neoaves</taxon>
        <taxon>Gruiformes</taxon>
        <taxon>Gruidae</taxon>
        <taxon>Grus</taxon>
    </lineage>
</organism>
<dbReference type="PANTHER" id="PTHR14957:SF1">
    <property type="entry name" value="UBIQUITIN-LIKE-CONJUGATING ENZYME ATG10"/>
    <property type="match status" value="1"/>
</dbReference>
<proteinExistence type="predicted"/>
<dbReference type="EMBL" id="BAAFJT010000040">
    <property type="protein sequence ID" value="GAB0206005.1"/>
    <property type="molecule type" value="Genomic_DNA"/>
</dbReference>
<dbReference type="PANTHER" id="PTHR14957">
    <property type="entry name" value="UBIQUITIN-LIKE-CONJUGATING ENZYME ATG10"/>
    <property type="match status" value="1"/>
</dbReference>